<organism evidence="1 2">
    <name type="scientific">Aphis craccivora</name>
    <name type="common">Cowpea aphid</name>
    <dbReference type="NCBI Taxonomy" id="307492"/>
    <lineage>
        <taxon>Eukaryota</taxon>
        <taxon>Metazoa</taxon>
        <taxon>Ecdysozoa</taxon>
        <taxon>Arthropoda</taxon>
        <taxon>Hexapoda</taxon>
        <taxon>Insecta</taxon>
        <taxon>Pterygota</taxon>
        <taxon>Neoptera</taxon>
        <taxon>Paraneoptera</taxon>
        <taxon>Hemiptera</taxon>
        <taxon>Sternorrhyncha</taxon>
        <taxon>Aphidomorpha</taxon>
        <taxon>Aphidoidea</taxon>
        <taxon>Aphididae</taxon>
        <taxon>Aphidini</taxon>
        <taxon>Aphis</taxon>
        <taxon>Aphis</taxon>
    </lineage>
</organism>
<protein>
    <submittedName>
        <fullName evidence="1">Uncharacterized protein</fullName>
    </submittedName>
</protein>
<name>A0A6G0Y5N5_APHCR</name>
<reference evidence="1 2" key="1">
    <citation type="submission" date="2019-08" db="EMBL/GenBank/DDBJ databases">
        <title>Whole genome of Aphis craccivora.</title>
        <authorList>
            <person name="Voronova N.V."/>
            <person name="Shulinski R.S."/>
            <person name="Bandarenka Y.V."/>
            <person name="Zhorov D.G."/>
            <person name="Warner D."/>
        </authorList>
    </citation>
    <scope>NUCLEOTIDE SEQUENCE [LARGE SCALE GENOMIC DNA]</scope>
    <source>
        <strain evidence="1">180601</strain>
        <tissue evidence="1">Whole Body</tissue>
    </source>
</reference>
<accession>A0A6G0Y5N5</accession>
<dbReference type="Proteomes" id="UP000478052">
    <property type="component" value="Unassembled WGS sequence"/>
</dbReference>
<evidence type="ECO:0000313" key="1">
    <source>
        <dbReference type="EMBL" id="KAF0749492.1"/>
    </source>
</evidence>
<sequence length="221" mass="25478">MDSASKSDWEKYVEHTEKIQDEDYEKEILKDSLLEPIFTFASDDRQNAENICVSLRDREFRLLPNPLNAVQGPGGAYDAFDKVVFTRVTRCNENVSENNYYPSAYTRRSAYRAQQRQNNNYDNNIITFQVVVVAWYLDYCGRGRKYAAKETGSTPCHRVCARACVCDAGLFSGENVLRRQSVLRLLSSSSACGYTVNRKWRKKKKTTIGHKFRRDSPRVPD</sequence>
<evidence type="ECO:0000313" key="2">
    <source>
        <dbReference type="Proteomes" id="UP000478052"/>
    </source>
</evidence>
<keyword evidence="2" id="KW-1185">Reference proteome</keyword>
<proteinExistence type="predicted"/>
<dbReference type="AlphaFoldDB" id="A0A6G0Y5N5"/>
<dbReference type="EMBL" id="VUJU01006075">
    <property type="protein sequence ID" value="KAF0749492.1"/>
    <property type="molecule type" value="Genomic_DNA"/>
</dbReference>
<comment type="caution">
    <text evidence="1">The sequence shown here is derived from an EMBL/GenBank/DDBJ whole genome shotgun (WGS) entry which is preliminary data.</text>
</comment>
<gene>
    <name evidence="1" type="ORF">FWK35_00032672</name>
</gene>